<dbReference type="AlphaFoldDB" id="A0A9P4UGB4"/>
<dbReference type="InterPro" id="IPR036396">
    <property type="entry name" value="Cyt_P450_sf"/>
</dbReference>
<dbReference type="InterPro" id="IPR001128">
    <property type="entry name" value="Cyt_P450"/>
</dbReference>
<comment type="similarity">
    <text evidence="4">Belongs to the cytochrome P450 family.</text>
</comment>
<dbReference type="Gene3D" id="1.10.630.10">
    <property type="entry name" value="Cytochrome P450"/>
    <property type="match status" value="1"/>
</dbReference>
<evidence type="ECO:0000256" key="4">
    <source>
        <dbReference type="ARBA" id="ARBA00010617"/>
    </source>
</evidence>
<keyword evidence="7 13" id="KW-0479">Metal-binding</keyword>
<feature type="binding site" description="axial binding residue" evidence="13">
    <location>
        <position position="451"/>
    </location>
    <ligand>
        <name>heme</name>
        <dbReference type="ChEBI" id="CHEBI:30413"/>
    </ligand>
    <ligandPart>
        <name>Fe</name>
        <dbReference type="ChEBI" id="CHEBI:18248"/>
    </ligandPart>
</feature>
<comment type="subcellular location">
    <subcellularLocation>
        <location evidence="2">Membrane</location>
    </subcellularLocation>
</comment>
<keyword evidence="9" id="KW-0560">Oxidoreductase</keyword>
<comment type="pathway">
    <text evidence="3">Mycotoxin biosynthesis.</text>
</comment>
<accession>A0A9P4UGB4</accession>
<keyword evidence="8" id="KW-1133">Transmembrane helix</keyword>
<dbReference type="InterPro" id="IPR002403">
    <property type="entry name" value="Cyt_P450_E_grp-IV"/>
</dbReference>
<dbReference type="PANTHER" id="PTHR46206:SF5">
    <property type="entry name" value="P450, PUTATIVE (EUROFUNG)-RELATED"/>
    <property type="match status" value="1"/>
</dbReference>
<evidence type="ECO:0000256" key="12">
    <source>
        <dbReference type="ARBA" id="ARBA00023136"/>
    </source>
</evidence>
<keyword evidence="10 13" id="KW-0408">Iron</keyword>
<evidence type="ECO:0000256" key="9">
    <source>
        <dbReference type="ARBA" id="ARBA00023002"/>
    </source>
</evidence>
<dbReference type="EMBL" id="MU001495">
    <property type="protein sequence ID" value="KAF2448087.1"/>
    <property type="molecule type" value="Genomic_DNA"/>
</dbReference>
<dbReference type="GO" id="GO:0004497">
    <property type="term" value="F:monooxygenase activity"/>
    <property type="evidence" value="ECO:0007669"/>
    <property type="project" value="UniProtKB-KW"/>
</dbReference>
<evidence type="ECO:0000256" key="5">
    <source>
        <dbReference type="ARBA" id="ARBA00022617"/>
    </source>
</evidence>
<dbReference type="PANTHER" id="PTHR46206">
    <property type="entry name" value="CYTOCHROME P450"/>
    <property type="match status" value="1"/>
</dbReference>
<dbReference type="SUPFAM" id="SSF48264">
    <property type="entry name" value="Cytochrome P450"/>
    <property type="match status" value="1"/>
</dbReference>
<sequence>MLGSVITENPVNSGSLVLLFLAGVSVATKQNLITDLVRIWGSFCRSIGTFISTVEHLLRGADAIDRAYRKSNGNLFQMPTPGRTHHMVTSPEHLEDLNKAPLDVLSLHAVAKDFLRPKDTMHGFEWKDVRGVEGTGFVRALRTILTGQLPELLPSLAQVVDKQVSAEIGSHRVDADGSIVPLYDMCKRLVTKVNCTVFFGPKMAENAEFFEAAYKFPHDSAYAAEFIRLLPQGIGSFVARCFTGNFKSSATLHRLLSAEVRKRLDARDGGRFEGEQQNDGLQWLIDTAPKKENWGVDRLVGEVMGVWYGSVHTLSIAVTFALLDLYSRPEYVAPLRSEVLGTSLAAFTDAKNLPFLDSFLSESARLSAFESTGVRRQALRTFTFRDGHSISRGDWICVPHRSMMRDNDYFADALTFDGARFMRDTGRSGRETYMADASSKWMIWGVGRILCPGRFYATLVLKLVLARFLVDYDCEVVSFRGSRSMQWRSTIVPKQNIKLRARKADSDSL</sequence>
<keyword evidence="12" id="KW-0472">Membrane</keyword>
<evidence type="ECO:0000256" key="1">
    <source>
        <dbReference type="ARBA" id="ARBA00001971"/>
    </source>
</evidence>
<name>A0A9P4UGB4_9PLEO</name>
<keyword evidence="6" id="KW-0812">Transmembrane</keyword>
<dbReference type="GO" id="GO:0016705">
    <property type="term" value="F:oxidoreductase activity, acting on paired donors, with incorporation or reduction of molecular oxygen"/>
    <property type="evidence" value="ECO:0007669"/>
    <property type="project" value="InterPro"/>
</dbReference>
<dbReference type="OrthoDB" id="1844152at2759"/>
<comment type="caution">
    <text evidence="14">The sequence shown here is derived from an EMBL/GenBank/DDBJ whole genome shotgun (WGS) entry which is preliminary data.</text>
</comment>
<evidence type="ECO:0000256" key="7">
    <source>
        <dbReference type="ARBA" id="ARBA00022723"/>
    </source>
</evidence>
<dbReference type="Proteomes" id="UP000799764">
    <property type="component" value="Unassembled WGS sequence"/>
</dbReference>
<evidence type="ECO:0000256" key="3">
    <source>
        <dbReference type="ARBA" id="ARBA00004685"/>
    </source>
</evidence>
<evidence type="ECO:0000256" key="8">
    <source>
        <dbReference type="ARBA" id="ARBA00022989"/>
    </source>
</evidence>
<evidence type="ECO:0000313" key="14">
    <source>
        <dbReference type="EMBL" id="KAF2448087.1"/>
    </source>
</evidence>
<protein>
    <submittedName>
        <fullName evidence="14">Cytochrome P450</fullName>
    </submittedName>
</protein>
<dbReference type="GO" id="GO:0020037">
    <property type="term" value="F:heme binding"/>
    <property type="evidence" value="ECO:0007669"/>
    <property type="project" value="InterPro"/>
</dbReference>
<proteinExistence type="inferred from homology"/>
<dbReference type="CDD" id="cd11041">
    <property type="entry name" value="CYP503A1-like"/>
    <property type="match status" value="1"/>
</dbReference>
<evidence type="ECO:0000256" key="10">
    <source>
        <dbReference type="ARBA" id="ARBA00023004"/>
    </source>
</evidence>
<dbReference type="GO" id="GO:0016020">
    <property type="term" value="C:membrane"/>
    <property type="evidence" value="ECO:0007669"/>
    <property type="project" value="UniProtKB-SubCell"/>
</dbReference>
<evidence type="ECO:0000313" key="15">
    <source>
        <dbReference type="Proteomes" id="UP000799764"/>
    </source>
</evidence>
<organism evidence="14 15">
    <name type="scientific">Karstenula rhodostoma CBS 690.94</name>
    <dbReference type="NCBI Taxonomy" id="1392251"/>
    <lineage>
        <taxon>Eukaryota</taxon>
        <taxon>Fungi</taxon>
        <taxon>Dikarya</taxon>
        <taxon>Ascomycota</taxon>
        <taxon>Pezizomycotina</taxon>
        <taxon>Dothideomycetes</taxon>
        <taxon>Pleosporomycetidae</taxon>
        <taxon>Pleosporales</taxon>
        <taxon>Massarineae</taxon>
        <taxon>Didymosphaeriaceae</taxon>
        <taxon>Karstenula</taxon>
    </lineage>
</organism>
<evidence type="ECO:0000256" key="6">
    <source>
        <dbReference type="ARBA" id="ARBA00022692"/>
    </source>
</evidence>
<comment type="cofactor">
    <cofactor evidence="1 13">
        <name>heme</name>
        <dbReference type="ChEBI" id="CHEBI:30413"/>
    </cofactor>
</comment>
<dbReference type="PRINTS" id="PR00465">
    <property type="entry name" value="EP450IV"/>
</dbReference>
<keyword evidence="11" id="KW-0503">Monooxygenase</keyword>
<gene>
    <name evidence="14" type="ORF">P171DRAFT_481181</name>
</gene>
<keyword evidence="15" id="KW-1185">Reference proteome</keyword>
<evidence type="ECO:0000256" key="13">
    <source>
        <dbReference type="PIRSR" id="PIRSR602403-1"/>
    </source>
</evidence>
<dbReference type="Pfam" id="PF00067">
    <property type="entry name" value="p450"/>
    <property type="match status" value="1"/>
</dbReference>
<dbReference type="GO" id="GO:0005506">
    <property type="term" value="F:iron ion binding"/>
    <property type="evidence" value="ECO:0007669"/>
    <property type="project" value="InterPro"/>
</dbReference>
<reference evidence="14" key="1">
    <citation type="journal article" date="2020" name="Stud. Mycol.">
        <title>101 Dothideomycetes genomes: a test case for predicting lifestyles and emergence of pathogens.</title>
        <authorList>
            <person name="Haridas S."/>
            <person name="Albert R."/>
            <person name="Binder M."/>
            <person name="Bloem J."/>
            <person name="Labutti K."/>
            <person name="Salamov A."/>
            <person name="Andreopoulos B."/>
            <person name="Baker S."/>
            <person name="Barry K."/>
            <person name="Bills G."/>
            <person name="Bluhm B."/>
            <person name="Cannon C."/>
            <person name="Castanera R."/>
            <person name="Culley D."/>
            <person name="Daum C."/>
            <person name="Ezra D."/>
            <person name="Gonzalez J."/>
            <person name="Henrissat B."/>
            <person name="Kuo A."/>
            <person name="Liang C."/>
            <person name="Lipzen A."/>
            <person name="Lutzoni F."/>
            <person name="Magnuson J."/>
            <person name="Mondo S."/>
            <person name="Nolan M."/>
            <person name="Ohm R."/>
            <person name="Pangilinan J."/>
            <person name="Park H.-J."/>
            <person name="Ramirez L."/>
            <person name="Alfaro M."/>
            <person name="Sun H."/>
            <person name="Tritt A."/>
            <person name="Yoshinaga Y."/>
            <person name="Zwiers L.-H."/>
            <person name="Turgeon B."/>
            <person name="Goodwin S."/>
            <person name="Spatafora J."/>
            <person name="Crous P."/>
            <person name="Grigoriev I."/>
        </authorList>
    </citation>
    <scope>NUCLEOTIDE SEQUENCE</scope>
    <source>
        <strain evidence="14">CBS 690.94</strain>
    </source>
</reference>
<evidence type="ECO:0000256" key="2">
    <source>
        <dbReference type="ARBA" id="ARBA00004370"/>
    </source>
</evidence>
<evidence type="ECO:0000256" key="11">
    <source>
        <dbReference type="ARBA" id="ARBA00023033"/>
    </source>
</evidence>
<keyword evidence="5 13" id="KW-0349">Heme</keyword>